<evidence type="ECO:0000256" key="1">
    <source>
        <dbReference type="SAM" id="MobiDB-lite"/>
    </source>
</evidence>
<name>A0A5J5EXL7_9PEZI</name>
<protein>
    <recommendedName>
        <fullName evidence="5">Secreted protein</fullName>
    </recommendedName>
</protein>
<dbReference type="EMBL" id="VXIS01000082">
    <property type="protein sequence ID" value="KAA8906943.1"/>
    <property type="molecule type" value="Genomic_DNA"/>
</dbReference>
<evidence type="ECO:0008006" key="5">
    <source>
        <dbReference type="Google" id="ProtNLM"/>
    </source>
</evidence>
<evidence type="ECO:0000313" key="3">
    <source>
        <dbReference type="EMBL" id="KAA8906943.1"/>
    </source>
</evidence>
<comment type="caution">
    <text evidence="3">The sequence shown here is derived from an EMBL/GenBank/DDBJ whole genome shotgun (WGS) entry which is preliminary data.</text>
</comment>
<evidence type="ECO:0000256" key="2">
    <source>
        <dbReference type="SAM" id="SignalP"/>
    </source>
</evidence>
<feature type="signal peptide" evidence="2">
    <location>
        <begin position="1"/>
        <end position="16"/>
    </location>
</feature>
<feature type="compositionally biased region" description="Pro residues" evidence="1">
    <location>
        <begin position="73"/>
        <end position="82"/>
    </location>
</feature>
<gene>
    <name evidence="3" type="ORF">FN846DRAFT_707016</name>
</gene>
<feature type="chain" id="PRO_5023823400" description="Secreted protein" evidence="2">
    <location>
        <begin position="17"/>
        <end position="127"/>
    </location>
</feature>
<feature type="region of interest" description="Disordered" evidence="1">
    <location>
        <begin position="29"/>
        <end position="90"/>
    </location>
</feature>
<feature type="compositionally biased region" description="Basic residues" evidence="1">
    <location>
        <begin position="43"/>
        <end position="52"/>
    </location>
</feature>
<evidence type="ECO:0000313" key="4">
    <source>
        <dbReference type="Proteomes" id="UP000326924"/>
    </source>
</evidence>
<organism evidence="3 4">
    <name type="scientific">Sphaerosporella brunnea</name>
    <dbReference type="NCBI Taxonomy" id="1250544"/>
    <lineage>
        <taxon>Eukaryota</taxon>
        <taxon>Fungi</taxon>
        <taxon>Dikarya</taxon>
        <taxon>Ascomycota</taxon>
        <taxon>Pezizomycotina</taxon>
        <taxon>Pezizomycetes</taxon>
        <taxon>Pezizales</taxon>
        <taxon>Pyronemataceae</taxon>
        <taxon>Sphaerosporella</taxon>
    </lineage>
</organism>
<keyword evidence="4" id="KW-1185">Reference proteome</keyword>
<accession>A0A5J5EXL7</accession>
<dbReference type="Proteomes" id="UP000326924">
    <property type="component" value="Unassembled WGS sequence"/>
</dbReference>
<proteinExistence type="predicted"/>
<sequence>MCVVFRCLLSCGQIFAYSVVCESDAEGQCAASEPEPEPGCAQSRRHIPRSRSFRRDGTQQPADPPIWLIAQVLPPPPPPHNTPQPTRRHECNKTPHIEACSFFFFFFFSLVWPQLTDEIGSMRGRTR</sequence>
<reference evidence="3 4" key="1">
    <citation type="submission" date="2019-09" db="EMBL/GenBank/DDBJ databases">
        <title>Draft genome of the ectomycorrhizal ascomycete Sphaerosporella brunnea.</title>
        <authorList>
            <consortium name="DOE Joint Genome Institute"/>
            <person name="Benucci G.M."/>
            <person name="Marozzi G."/>
            <person name="Antonielli L."/>
            <person name="Sanchez S."/>
            <person name="Marco P."/>
            <person name="Wang X."/>
            <person name="Falini L.B."/>
            <person name="Barry K."/>
            <person name="Haridas S."/>
            <person name="Lipzen A."/>
            <person name="Labutti K."/>
            <person name="Grigoriev I.V."/>
            <person name="Murat C."/>
            <person name="Martin F."/>
            <person name="Albertini E."/>
            <person name="Donnini D."/>
            <person name="Bonito G."/>
        </authorList>
    </citation>
    <scope>NUCLEOTIDE SEQUENCE [LARGE SCALE GENOMIC DNA]</scope>
    <source>
        <strain evidence="3 4">Sb_GMNB300</strain>
    </source>
</reference>
<dbReference type="AlphaFoldDB" id="A0A5J5EXL7"/>
<dbReference type="InParanoid" id="A0A5J5EXL7"/>
<keyword evidence="2" id="KW-0732">Signal</keyword>